<feature type="domain" description="GerMN" evidence="1">
    <location>
        <begin position="70"/>
        <end position="155"/>
    </location>
</feature>
<protein>
    <recommendedName>
        <fullName evidence="1">GerMN domain-containing protein</fullName>
    </recommendedName>
</protein>
<evidence type="ECO:0000313" key="3">
    <source>
        <dbReference type="Proteomes" id="UP000295710"/>
    </source>
</evidence>
<proteinExistence type="predicted"/>
<dbReference type="Proteomes" id="UP000295710">
    <property type="component" value="Unassembled WGS sequence"/>
</dbReference>
<sequence>MCHKQREDASMRRKCMKCLCILLIAMLLTGCGRGRKPEVSGTCIYYMNAEGTRLVKEAYDIKGDGAEAEIKAVLSDMQKEPEDEDCRSAFPKGIRAEDWKLDKGRLDLYFNESYKDIDTSSEILLRAALVQSLVQIAGVDYVNFYIGGTPLTDNEGDEVGYMHAEDFVQNTGSSLHSYQLANLHLYYADKKGDKLAEEEVSVRYNSNMSIEKLVVEQLIKGPSMQEHQPALPPETKLLGISVKDGICYVNFDDQFQSSVYGINPELAIYSLVNSIVEAGNASQVQISVNGETDVKYQGAIDLGKPLSRNLDLEEGEGK</sequence>
<reference evidence="2 3" key="1">
    <citation type="journal article" date="2016" name="Nat. Microbiol.">
        <title>The Mouse Intestinal Bacterial Collection (miBC) provides host-specific insight into cultured diversity and functional potential of the gut microbiota.</title>
        <authorList>
            <person name="Lagkouvardos I."/>
            <person name="Pukall R."/>
            <person name="Abt B."/>
            <person name="Foesel B.U."/>
            <person name="Meier-Kolthoff J.P."/>
            <person name="Kumar N."/>
            <person name="Bresciani A."/>
            <person name="Martinez I."/>
            <person name="Just S."/>
            <person name="Ziegler C."/>
            <person name="Brugiroux S."/>
            <person name="Garzetti D."/>
            <person name="Wenning M."/>
            <person name="Bui T.P."/>
            <person name="Wang J."/>
            <person name="Hugenholtz F."/>
            <person name="Plugge C.M."/>
            <person name="Peterson D.A."/>
            <person name="Hornef M.W."/>
            <person name="Baines J.F."/>
            <person name="Smidt H."/>
            <person name="Walter J."/>
            <person name="Kristiansen K."/>
            <person name="Nielsen H.B."/>
            <person name="Haller D."/>
            <person name="Overmann J."/>
            <person name="Stecher B."/>
            <person name="Clavel T."/>
        </authorList>
    </citation>
    <scope>NUCLEOTIDE SEQUENCE [LARGE SCALE GENOMIC DNA]</scope>
    <source>
        <strain evidence="2 3">DSM 28560</strain>
    </source>
</reference>
<name>A0A4R4FDA9_9FIRM</name>
<organism evidence="2 3">
    <name type="scientific">Extibacter muris</name>
    <dbReference type="NCBI Taxonomy" id="1796622"/>
    <lineage>
        <taxon>Bacteria</taxon>
        <taxon>Bacillati</taxon>
        <taxon>Bacillota</taxon>
        <taxon>Clostridia</taxon>
        <taxon>Lachnospirales</taxon>
        <taxon>Lachnospiraceae</taxon>
        <taxon>Extibacter</taxon>
    </lineage>
</organism>
<feature type="domain" description="GerMN" evidence="1">
    <location>
        <begin position="211"/>
        <end position="297"/>
    </location>
</feature>
<dbReference type="PROSITE" id="PS51257">
    <property type="entry name" value="PROKAR_LIPOPROTEIN"/>
    <property type="match status" value="1"/>
</dbReference>
<accession>A0A4R4FDA9</accession>
<evidence type="ECO:0000313" key="2">
    <source>
        <dbReference type="EMBL" id="TDA21507.1"/>
    </source>
</evidence>
<dbReference type="EMBL" id="SMMX01000008">
    <property type="protein sequence ID" value="TDA21507.1"/>
    <property type="molecule type" value="Genomic_DNA"/>
</dbReference>
<dbReference type="Pfam" id="PF10646">
    <property type="entry name" value="Germane"/>
    <property type="match status" value="2"/>
</dbReference>
<evidence type="ECO:0000259" key="1">
    <source>
        <dbReference type="SMART" id="SM00909"/>
    </source>
</evidence>
<dbReference type="SMART" id="SM00909">
    <property type="entry name" value="Germane"/>
    <property type="match status" value="2"/>
</dbReference>
<keyword evidence="3" id="KW-1185">Reference proteome</keyword>
<comment type="caution">
    <text evidence="2">The sequence shown here is derived from an EMBL/GenBank/DDBJ whole genome shotgun (WGS) entry which is preliminary data.</text>
</comment>
<gene>
    <name evidence="2" type="ORF">E1963_10910</name>
</gene>
<dbReference type="AlphaFoldDB" id="A0A4R4FDA9"/>
<dbReference type="InterPro" id="IPR019606">
    <property type="entry name" value="GerMN"/>
</dbReference>